<feature type="non-terminal residue" evidence="1">
    <location>
        <position position="1"/>
    </location>
</feature>
<reference evidence="1" key="1">
    <citation type="submission" date="2018-05" db="EMBL/GenBank/DDBJ databases">
        <authorList>
            <person name="Lanie J.A."/>
            <person name="Ng W.-L."/>
            <person name="Kazmierczak K.M."/>
            <person name="Andrzejewski T.M."/>
            <person name="Davidsen T.M."/>
            <person name="Wayne K.J."/>
            <person name="Tettelin H."/>
            <person name="Glass J.I."/>
            <person name="Rusch D."/>
            <person name="Podicherti R."/>
            <person name="Tsui H.-C.T."/>
            <person name="Winkler M.E."/>
        </authorList>
    </citation>
    <scope>NUCLEOTIDE SEQUENCE</scope>
</reference>
<name>A0A382B1R1_9ZZZZ</name>
<gene>
    <name evidence="1" type="ORF">METZ01_LOCUS160378</name>
</gene>
<proteinExistence type="predicted"/>
<sequence length="43" mass="5269">FKQRKHIFDKEWQEFDKIMTKNNIARKECLLLPFKTMLNALNS</sequence>
<evidence type="ECO:0000313" key="1">
    <source>
        <dbReference type="EMBL" id="SVB07524.1"/>
    </source>
</evidence>
<accession>A0A382B1R1</accession>
<organism evidence="1">
    <name type="scientific">marine metagenome</name>
    <dbReference type="NCBI Taxonomy" id="408172"/>
    <lineage>
        <taxon>unclassified sequences</taxon>
        <taxon>metagenomes</taxon>
        <taxon>ecological metagenomes</taxon>
    </lineage>
</organism>
<dbReference type="EMBL" id="UINC01027746">
    <property type="protein sequence ID" value="SVB07524.1"/>
    <property type="molecule type" value="Genomic_DNA"/>
</dbReference>
<dbReference type="AlphaFoldDB" id="A0A382B1R1"/>
<protein>
    <submittedName>
        <fullName evidence="1">Uncharacterized protein</fullName>
    </submittedName>
</protein>